<dbReference type="Proteomes" id="UP000276526">
    <property type="component" value="Unassembled WGS sequence"/>
</dbReference>
<evidence type="ECO:0000313" key="4">
    <source>
        <dbReference type="Proteomes" id="UP000276526"/>
    </source>
</evidence>
<dbReference type="PROSITE" id="PS51186">
    <property type="entry name" value="GNAT"/>
    <property type="match status" value="1"/>
</dbReference>
<dbReference type="RefSeq" id="WP_125173757.1">
    <property type="nucleotide sequence ID" value="NZ_JAPJOD010000056.1"/>
</dbReference>
<name>A0A426Q154_9CORY</name>
<feature type="domain" description="N-acetyltransferase" evidence="2">
    <location>
        <begin position="46"/>
        <end position="201"/>
    </location>
</feature>
<protein>
    <recommendedName>
        <fullName evidence="2">N-acetyltransferase domain-containing protein</fullName>
    </recommendedName>
</protein>
<evidence type="ECO:0000256" key="1">
    <source>
        <dbReference type="SAM" id="MobiDB-lite"/>
    </source>
</evidence>
<dbReference type="EMBL" id="PQNK01000003">
    <property type="protein sequence ID" value="RRO87507.1"/>
    <property type="molecule type" value="Genomic_DNA"/>
</dbReference>
<dbReference type="SUPFAM" id="SSF55729">
    <property type="entry name" value="Acyl-CoA N-acyltransferases (Nat)"/>
    <property type="match status" value="1"/>
</dbReference>
<gene>
    <name evidence="3" type="ORF">CXF48_02985</name>
</gene>
<dbReference type="GO" id="GO:0016747">
    <property type="term" value="F:acyltransferase activity, transferring groups other than amino-acyl groups"/>
    <property type="evidence" value="ECO:0007669"/>
    <property type="project" value="InterPro"/>
</dbReference>
<proteinExistence type="predicted"/>
<feature type="compositionally biased region" description="Low complexity" evidence="1">
    <location>
        <begin position="26"/>
        <end position="38"/>
    </location>
</feature>
<evidence type="ECO:0000313" key="3">
    <source>
        <dbReference type="EMBL" id="RRO87507.1"/>
    </source>
</evidence>
<dbReference type="AlphaFoldDB" id="A0A426Q154"/>
<accession>A0A426Q154</accession>
<comment type="caution">
    <text evidence="3">The sequence shown here is derived from an EMBL/GenBank/DDBJ whole genome shotgun (WGS) entry which is preliminary data.</text>
</comment>
<feature type="compositionally biased region" description="Gly residues" evidence="1">
    <location>
        <begin position="1"/>
        <end position="16"/>
    </location>
</feature>
<feature type="region of interest" description="Disordered" evidence="1">
    <location>
        <begin position="1"/>
        <end position="39"/>
    </location>
</feature>
<dbReference type="Pfam" id="PF13302">
    <property type="entry name" value="Acetyltransf_3"/>
    <property type="match status" value="1"/>
</dbReference>
<dbReference type="Gene3D" id="3.40.630.30">
    <property type="match status" value="1"/>
</dbReference>
<evidence type="ECO:0000259" key="2">
    <source>
        <dbReference type="PROSITE" id="PS51186"/>
    </source>
</evidence>
<reference evidence="3 4" key="1">
    <citation type="submission" date="2018-01" db="EMBL/GenBank/DDBJ databases">
        <title>Twenty Corynebacterium bovis Genomes.</title>
        <authorList>
            <person name="Gulvik C.A."/>
        </authorList>
    </citation>
    <scope>NUCLEOTIDE SEQUENCE [LARGE SCALE GENOMIC DNA]</scope>
    <source>
        <strain evidence="3 4">F6900</strain>
    </source>
</reference>
<sequence length="201" mass="21255">MTGGGVARGGEAGGAGRWPSLPPVIPVGTGTGPPTATGTDGGWELRLLTGEDPGELDAVLATVPEADRAATFHFFTVVPLPLDEFVTADPGRRTYGLFRGDEALACTSVYAADPDARTVMAGFTWTAPAWRGRGVNGAMKSALFSALAHAGVREVWFRADVENTASCRALETCGAERVRVDDAPRVYPDRVSRSVFYRRAL</sequence>
<dbReference type="InterPro" id="IPR016181">
    <property type="entry name" value="Acyl_CoA_acyltransferase"/>
</dbReference>
<dbReference type="InterPro" id="IPR000182">
    <property type="entry name" value="GNAT_dom"/>
</dbReference>
<organism evidence="3 4">
    <name type="scientific">Corynebacterium bovis</name>
    <dbReference type="NCBI Taxonomy" id="36808"/>
    <lineage>
        <taxon>Bacteria</taxon>
        <taxon>Bacillati</taxon>
        <taxon>Actinomycetota</taxon>
        <taxon>Actinomycetes</taxon>
        <taxon>Mycobacteriales</taxon>
        <taxon>Corynebacteriaceae</taxon>
        <taxon>Corynebacterium</taxon>
    </lineage>
</organism>